<evidence type="ECO:0000256" key="1">
    <source>
        <dbReference type="ARBA" id="ARBA00006484"/>
    </source>
</evidence>
<dbReference type="PANTHER" id="PTHR43639">
    <property type="entry name" value="OXIDOREDUCTASE, SHORT-CHAIN DEHYDROGENASE/REDUCTASE FAMILY (AFU_ORTHOLOGUE AFUA_5G02870)"/>
    <property type="match status" value="1"/>
</dbReference>
<organism evidence="3 4">
    <name type="scientific">Vibrio sagamiensis NBRC 104589</name>
    <dbReference type="NCBI Taxonomy" id="1219064"/>
    <lineage>
        <taxon>Bacteria</taxon>
        <taxon>Pseudomonadati</taxon>
        <taxon>Pseudomonadota</taxon>
        <taxon>Gammaproteobacteria</taxon>
        <taxon>Vibrionales</taxon>
        <taxon>Vibrionaceae</taxon>
        <taxon>Vibrio</taxon>
    </lineage>
</organism>
<dbReference type="Gene3D" id="3.40.50.720">
    <property type="entry name" value="NAD(P)-binding Rossmann-like Domain"/>
    <property type="match status" value="1"/>
</dbReference>
<reference evidence="3 4" key="1">
    <citation type="submission" date="2019-07" db="EMBL/GenBank/DDBJ databases">
        <title>Whole genome shotgun sequence of Vibrio sagamiensis NBRC 104589.</title>
        <authorList>
            <person name="Hosoyama A."/>
            <person name="Uohara A."/>
            <person name="Ohji S."/>
            <person name="Ichikawa N."/>
        </authorList>
    </citation>
    <scope>NUCLEOTIDE SEQUENCE [LARGE SCALE GENOMIC DNA]</scope>
    <source>
        <strain evidence="3 4">NBRC 104589</strain>
    </source>
</reference>
<dbReference type="Pfam" id="PF00106">
    <property type="entry name" value="adh_short"/>
    <property type="match status" value="1"/>
</dbReference>
<protein>
    <submittedName>
        <fullName evidence="3">Short-chain dehydrogenase</fullName>
    </submittedName>
</protein>
<keyword evidence="2" id="KW-0560">Oxidoreductase</keyword>
<dbReference type="PANTHER" id="PTHR43639:SF1">
    <property type="entry name" value="SHORT-CHAIN DEHYDROGENASE_REDUCTASE FAMILY PROTEIN"/>
    <property type="match status" value="1"/>
</dbReference>
<name>A0A511QIY8_9VIBR</name>
<evidence type="ECO:0000313" key="4">
    <source>
        <dbReference type="Proteomes" id="UP000321922"/>
    </source>
</evidence>
<dbReference type="InterPro" id="IPR036291">
    <property type="entry name" value="NAD(P)-bd_dom_sf"/>
</dbReference>
<comment type="caution">
    <text evidence="3">The sequence shown here is derived from an EMBL/GenBank/DDBJ whole genome shotgun (WGS) entry which is preliminary data.</text>
</comment>
<proteinExistence type="inferred from homology"/>
<dbReference type="GO" id="GO:0016491">
    <property type="term" value="F:oxidoreductase activity"/>
    <property type="evidence" value="ECO:0007669"/>
    <property type="project" value="UniProtKB-KW"/>
</dbReference>
<dbReference type="AlphaFoldDB" id="A0A511QIY8"/>
<evidence type="ECO:0000313" key="3">
    <source>
        <dbReference type="EMBL" id="GEM77263.1"/>
    </source>
</evidence>
<sequence>MYPSNLLCIKNKDIMDIKESTIIITSAGSIIGRTCANHFAHLGATLILCDQSLCALQTTYDQVRSTSSKAYAMKVCSHSTTSIKLLFDQIELELGETPDVIINCWTSSPMPSLMSSEPTSVYLSYFTDATRFLYTYGQVSAERFHISKKKGVIVNVVSHDNHDDLTGVESMTALVCGLTHSWAKELSEFNIRVGGVIPATHHTEESINARHWAQVQDELVRNTAYIISNDYFSGRVVTTEV</sequence>
<dbReference type="SUPFAM" id="SSF51735">
    <property type="entry name" value="NAD(P)-binding Rossmann-fold domains"/>
    <property type="match status" value="1"/>
</dbReference>
<gene>
    <name evidence="3" type="ORF">VSA01S_33750</name>
</gene>
<accession>A0A511QIY8</accession>
<dbReference type="NCBIfam" id="NF006464">
    <property type="entry name" value="PRK08862.1"/>
    <property type="match status" value="1"/>
</dbReference>
<dbReference type="EMBL" id="BJXJ01000046">
    <property type="protein sequence ID" value="GEM77263.1"/>
    <property type="molecule type" value="Genomic_DNA"/>
</dbReference>
<dbReference type="Proteomes" id="UP000321922">
    <property type="component" value="Unassembled WGS sequence"/>
</dbReference>
<dbReference type="CDD" id="cd05233">
    <property type="entry name" value="SDR_c"/>
    <property type="match status" value="1"/>
</dbReference>
<keyword evidence="4" id="KW-1185">Reference proteome</keyword>
<evidence type="ECO:0000256" key="2">
    <source>
        <dbReference type="ARBA" id="ARBA00023002"/>
    </source>
</evidence>
<comment type="similarity">
    <text evidence="1">Belongs to the short-chain dehydrogenases/reductases (SDR) family.</text>
</comment>
<dbReference type="InterPro" id="IPR002347">
    <property type="entry name" value="SDR_fam"/>
</dbReference>